<gene>
    <name evidence="4" type="primary">pyrR</name>
    <name evidence="6" type="ORF">AUJ66_04150</name>
</gene>
<dbReference type="PANTHER" id="PTHR11608:SF0">
    <property type="entry name" value="BIFUNCTIONAL PROTEIN PYRR"/>
    <property type="match status" value="1"/>
</dbReference>
<dbReference type="InterPro" id="IPR029057">
    <property type="entry name" value="PRTase-like"/>
</dbReference>
<dbReference type="InterPro" id="IPR050137">
    <property type="entry name" value="PyrR_bifunctional"/>
</dbReference>
<dbReference type="EC" id="2.4.2.9" evidence="4"/>
<keyword evidence="4 6" id="KW-0808">Transferase</keyword>
<feature type="short sequence motif" description="PRPP-binding" evidence="4">
    <location>
        <begin position="101"/>
        <end position="113"/>
    </location>
</feature>
<proteinExistence type="inferred from homology"/>
<evidence type="ECO:0000256" key="1">
    <source>
        <dbReference type="ARBA" id="ARBA00005565"/>
    </source>
</evidence>
<evidence type="ECO:0000256" key="2">
    <source>
        <dbReference type="ARBA" id="ARBA00023015"/>
    </source>
</evidence>
<sequence length="179" mass="20239">MKDKLILDKKNVGKTISALCDEIIKRNQERGSLNDLVIIGIRTRGAHLAERIVQFINRRAEVEIPLGILDITLYRDDLTTISAQPIVRSTEISFDLTDKKVVLVDDVLYTGRTIRSAMDELIDFGRPKNIQLAVLIDRGHRELPIQADYVGKIVPTKKKEIIEVRLAETDGKDEVVLKP</sequence>
<dbReference type="SUPFAM" id="SSF53271">
    <property type="entry name" value="PRTase-like"/>
    <property type="match status" value="1"/>
</dbReference>
<dbReference type="GO" id="GO:0006355">
    <property type="term" value="P:regulation of DNA-templated transcription"/>
    <property type="evidence" value="ECO:0007669"/>
    <property type="project" value="UniProtKB-UniRule"/>
</dbReference>
<comment type="function">
    <text evidence="4">Also displays a weak uracil phosphoribosyltransferase activity which is not physiologically significant.</text>
</comment>
<dbReference type="FunFam" id="3.40.50.2020:FF:000020">
    <property type="entry name" value="Bifunctional protein PyrR"/>
    <property type="match status" value="1"/>
</dbReference>
<dbReference type="EMBL" id="MNUO01000062">
    <property type="protein sequence ID" value="OIN97140.1"/>
    <property type="molecule type" value="Genomic_DNA"/>
</dbReference>
<comment type="caution">
    <text evidence="6">The sequence shown here is derived from an EMBL/GenBank/DDBJ whole genome shotgun (WGS) entry which is preliminary data.</text>
</comment>
<name>A0A1J4SER2_9BACT</name>
<dbReference type="CDD" id="cd06223">
    <property type="entry name" value="PRTases_typeI"/>
    <property type="match status" value="1"/>
</dbReference>
<dbReference type="InterPro" id="IPR023050">
    <property type="entry name" value="PyrR"/>
</dbReference>
<evidence type="ECO:0000313" key="6">
    <source>
        <dbReference type="EMBL" id="OIN97140.1"/>
    </source>
</evidence>
<comment type="catalytic activity">
    <reaction evidence="4">
        <text>UMP + diphosphate = 5-phospho-alpha-D-ribose 1-diphosphate + uracil</text>
        <dbReference type="Rhea" id="RHEA:13017"/>
        <dbReference type="ChEBI" id="CHEBI:17568"/>
        <dbReference type="ChEBI" id="CHEBI:33019"/>
        <dbReference type="ChEBI" id="CHEBI:57865"/>
        <dbReference type="ChEBI" id="CHEBI:58017"/>
        <dbReference type="EC" id="2.4.2.9"/>
    </reaction>
</comment>
<dbReference type="PANTHER" id="PTHR11608">
    <property type="entry name" value="BIFUNCTIONAL PROTEIN PYRR"/>
    <property type="match status" value="1"/>
</dbReference>
<dbReference type="NCBIfam" id="NF003549">
    <property type="entry name" value="PRK05205.1-5"/>
    <property type="match status" value="1"/>
</dbReference>
<dbReference type="NCBIfam" id="NF003545">
    <property type="entry name" value="PRK05205.1-1"/>
    <property type="match status" value="1"/>
</dbReference>
<organism evidence="6 7">
    <name type="scientific">Candidatus Desantisbacteria bacterium CG1_02_38_46</name>
    <dbReference type="NCBI Taxonomy" id="1817893"/>
    <lineage>
        <taxon>Bacteria</taxon>
        <taxon>Candidatus Desantisiibacteriota</taxon>
    </lineage>
</organism>
<dbReference type="InterPro" id="IPR000836">
    <property type="entry name" value="PRTase_dom"/>
</dbReference>
<dbReference type="Gene3D" id="3.40.50.2020">
    <property type="match status" value="1"/>
</dbReference>
<feature type="domain" description="Phosphoribosyltransferase" evidence="5">
    <location>
        <begin position="18"/>
        <end position="166"/>
    </location>
</feature>
<evidence type="ECO:0000256" key="3">
    <source>
        <dbReference type="ARBA" id="ARBA00023163"/>
    </source>
</evidence>
<keyword evidence="3 4" id="KW-0804">Transcription</keyword>
<dbReference type="AlphaFoldDB" id="A0A1J4SER2"/>
<dbReference type="Pfam" id="PF00156">
    <property type="entry name" value="Pribosyltran"/>
    <property type="match status" value="1"/>
</dbReference>
<comment type="function">
    <text evidence="4">Regulates the transcription of the pyrimidine nucleotide (pyr) operon in response to exogenous pyrimidines.</text>
</comment>
<dbReference type="Proteomes" id="UP000182278">
    <property type="component" value="Unassembled WGS sequence"/>
</dbReference>
<dbReference type="HAMAP" id="MF_01219">
    <property type="entry name" value="PyrR"/>
    <property type="match status" value="1"/>
</dbReference>
<protein>
    <recommendedName>
        <fullName evidence="4">Bifunctional protein PyrR</fullName>
    </recommendedName>
    <domain>
        <recommendedName>
            <fullName evidence="4">Pyrimidine operon regulatory protein</fullName>
        </recommendedName>
    </domain>
    <domain>
        <recommendedName>
            <fullName evidence="4">Uracil phosphoribosyltransferase</fullName>
            <shortName evidence="4">UPRTase</shortName>
            <ecNumber evidence="4">2.4.2.9</ecNumber>
        </recommendedName>
    </domain>
</protein>
<reference evidence="6 7" key="1">
    <citation type="journal article" date="2016" name="Environ. Microbiol.">
        <title>Genomic resolution of a cold subsurface aquifer community provides metabolic insights for novel microbes adapted to high CO concentrations.</title>
        <authorList>
            <person name="Probst A.J."/>
            <person name="Castelle C.J."/>
            <person name="Singh A."/>
            <person name="Brown C.T."/>
            <person name="Anantharaman K."/>
            <person name="Sharon I."/>
            <person name="Hug L.A."/>
            <person name="Burstein D."/>
            <person name="Emerson J.B."/>
            <person name="Thomas B.C."/>
            <person name="Banfield J.F."/>
        </authorList>
    </citation>
    <scope>NUCLEOTIDE SEQUENCE [LARGE SCALE GENOMIC DNA]</scope>
    <source>
        <strain evidence="6">CG1_02_38_46</strain>
    </source>
</reference>
<evidence type="ECO:0000256" key="4">
    <source>
        <dbReference type="HAMAP-Rule" id="MF_01219"/>
    </source>
</evidence>
<comment type="similarity">
    <text evidence="1 4">Belongs to the purine/pyrimidine phosphoribosyltransferase family. PyrR subfamily.</text>
</comment>
<keyword evidence="4 6" id="KW-0328">Glycosyltransferase</keyword>
<dbReference type="STRING" id="1817893.AUJ66_04150"/>
<evidence type="ECO:0000259" key="5">
    <source>
        <dbReference type="Pfam" id="PF00156"/>
    </source>
</evidence>
<dbReference type="GO" id="GO:0004845">
    <property type="term" value="F:uracil phosphoribosyltransferase activity"/>
    <property type="evidence" value="ECO:0007669"/>
    <property type="project" value="UniProtKB-UniRule"/>
</dbReference>
<keyword evidence="2 4" id="KW-0805">Transcription regulation</keyword>
<accession>A0A1J4SER2</accession>
<evidence type="ECO:0000313" key="7">
    <source>
        <dbReference type="Proteomes" id="UP000182278"/>
    </source>
</evidence>